<gene>
    <name evidence="4" type="ORF">DWB62_016490</name>
    <name evidence="3" type="ORF">GNY23_16490</name>
</gene>
<feature type="non-terminal residue" evidence="3">
    <location>
        <position position="691"/>
    </location>
</feature>
<evidence type="ECO:0000313" key="5">
    <source>
        <dbReference type="Proteomes" id="UP000285951"/>
    </source>
</evidence>
<dbReference type="Proteomes" id="UP000462449">
    <property type="component" value="Unassembled WGS sequence"/>
</dbReference>
<feature type="signal peptide" evidence="2">
    <location>
        <begin position="1"/>
        <end position="19"/>
    </location>
</feature>
<dbReference type="OrthoDB" id="9814627at2"/>
<dbReference type="EMBL" id="QTZN02000047">
    <property type="protein sequence ID" value="MVB08625.1"/>
    <property type="molecule type" value="Genomic_DNA"/>
</dbReference>
<feature type="region of interest" description="Disordered" evidence="1">
    <location>
        <begin position="570"/>
        <end position="590"/>
    </location>
</feature>
<protein>
    <recommendedName>
        <fullName evidence="7">YD repeat-containing protein</fullName>
    </recommendedName>
</protein>
<evidence type="ECO:0000313" key="4">
    <source>
        <dbReference type="EMBL" id="MVB08625.1"/>
    </source>
</evidence>
<evidence type="ECO:0000256" key="2">
    <source>
        <dbReference type="SAM" id="SignalP"/>
    </source>
</evidence>
<evidence type="ECO:0000313" key="6">
    <source>
        <dbReference type="Proteomes" id="UP000462449"/>
    </source>
</evidence>
<dbReference type="EMBL" id="WOTW01000047">
    <property type="protein sequence ID" value="MUP39420.1"/>
    <property type="molecule type" value="Genomic_DNA"/>
</dbReference>
<sequence length="691" mass="78095">MKKLLLTITIILQFICLQAQNLQAERDTLKKPLLKSAVSTKSGGGSSGGGSSAGIAPVSMPIMPSPTASSLVRNATASPNLYTGAVNVSIPLYTLPAQGMSIPIGLVYQSNGVKVNEKNGPLGMTWALQGGGAVARVVRGYPDEFNGEMKKEIWLETDPNKKEKSSVKVKGNWYSYFPTDYQTNLDNYNKILDYKEGKDDEIWDSEPDKFFFSAPGLAGSFYIPKKNAAPIIHCDADIDIQVHFENNELMGFVITTASGICYEFGMNKNYLEKQTFSTESKISEARFKRRKDTDYHLDFEFEDCIYSKTWIEDKNAYTSSWYLKRIITPFHGDAIQYSYETGEDLENSQAQSFDVNIDNSFNSCSLNRSKSQLRVTRYPKEKKYLSQIFTSKQTSTKIFGPKKLKSIISSDGKIEVSYTTEDKKSNARINSVKIYGYDQKTVQKKIELEYDEIKNKITEPKYPNLSKRYGYLYSLYSTRKGVNDAVYKGINRYFLSKIKEINKTSKDTLQLFSFQYKNPEQLPEFCSQMQNHYGFYINYPSLKSQFYIDENSSYYPFLALDINKGDRQQSSKAGVISTSPRKPNINENGKNLNISDTTVVNGLLISMQNATGAVTKFVYDATFKGAILKHSRTYDGYKQIQNIDFLYEDPTSPLGYNSRIYTLGKYKTGISPWGRSEELLTQGAPLGYGKV</sequence>
<evidence type="ECO:0008006" key="7">
    <source>
        <dbReference type="Google" id="ProtNLM"/>
    </source>
</evidence>
<reference evidence="3 6" key="2">
    <citation type="submission" date="2019-12" db="EMBL/GenBank/DDBJ databases">
        <title>Draft genome sequence of Labilibaculum sp. strain 44 isolated from deep waters of Black Sea.</title>
        <authorList>
            <person name="Yadav S."/>
            <person name="Villanueva L."/>
        </authorList>
    </citation>
    <scope>NUCLEOTIDE SEQUENCE [LARGE SCALE GENOMIC DNA]</scope>
    <source>
        <strain evidence="3 6">44</strain>
    </source>
</reference>
<dbReference type="RefSeq" id="WP_156196842.1">
    <property type="nucleotide sequence ID" value="NZ_QTZN02000047.1"/>
</dbReference>
<proteinExistence type="predicted"/>
<feature type="chain" id="PRO_5029514652" description="YD repeat-containing protein" evidence="2">
    <location>
        <begin position="20"/>
        <end position="691"/>
    </location>
</feature>
<reference evidence="4 5" key="1">
    <citation type="submission" date="2019-11" db="EMBL/GenBank/DDBJ databases">
        <title>Draft genome sequence of Labilibaculum sp. strain SYP isolated from Black Sea.</title>
        <authorList>
            <person name="Yadav S."/>
            <person name="Villanueva L."/>
        </authorList>
    </citation>
    <scope>NUCLEOTIDE SEQUENCE [LARGE SCALE GENOMIC DNA]</scope>
    <source>
        <strain evidence="4 5">44</strain>
    </source>
</reference>
<evidence type="ECO:0000256" key="1">
    <source>
        <dbReference type="SAM" id="MobiDB-lite"/>
    </source>
</evidence>
<keyword evidence="5" id="KW-1185">Reference proteome</keyword>
<evidence type="ECO:0000313" key="3">
    <source>
        <dbReference type="EMBL" id="MUP39420.1"/>
    </source>
</evidence>
<accession>A0A7M4D9U1</accession>
<keyword evidence="2" id="KW-0732">Signal</keyword>
<comment type="caution">
    <text evidence="3">The sequence shown here is derived from an EMBL/GenBank/DDBJ whole genome shotgun (WGS) entry which is preliminary data.</text>
</comment>
<dbReference type="AlphaFoldDB" id="A0A7M4D9U1"/>
<organism evidence="3 6">
    <name type="scientific">Labilibaculum euxinus</name>
    <dbReference type="NCBI Taxonomy" id="2686357"/>
    <lineage>
        <taxon>Bacteria</taxon>
        <taxon>Pseudomonadati</taxon>
        <taxon>Bacteroidota</taxon>
        <taxon>Bacteroidia</taxon>
        <taxon>Marinilabiliales</taxon>
        <taxon>Marinifilaceae</taxon>
        <taxon>Labilibaculum</taxon>
    </lineage>
</organism>
<dbReference type="Proteomes" id="UP000285951">
    <property type="component" value="Unassembled WGS sequence"/>
</dbReference>
<name>A0A7M4D9U1_9BACT</name>